<dbReference type="NCBIfam" id="TIGR01934">
    <property type="entry name" value="MenG_MenH_UbiE"/>
    <property type="match status" value="1"/>
</dbReference>
<feature type="binding site" evidence="5">
    <location>
        <position position="81"/>
    </location>
    <ligand>
        <name>S-adenosyl-L-methionine</name>
        <dbReference type="ChEBI" id="CHEBI:59789"/>
    </ligand>
</feature>
<dbReference type="EMBL" id="NXLU01000004">
    <property type="protein sequence ID" value="RDU69014.1"/>
    <property type="molecule type" value="Genomic_DNA"/>
</dbReference>
<dbReference type="Pfam" id="PF01209">
    <property type="entry name" value="Ubie_methyltran"/>
    <property type="match status" value="1"/>
</dbReference>
<comment type="function">
    <text evidence="5">Methyltransferase required for the conversion of demethylmenaquinol (DMKH2) to menaquinol (MKH2).</text>
</comment>
<dbReference type="SUPFAM" id="SSF53335">
    <property type="entry name" value="S-adenosyl-L-methionine-dependent methyltransferases"/>
    <property type="match status" value="1"/>
</dbReference>
<dbReference type="HAMAP" id="MF_01813">
    <property type="entry name" value="MenG_UbiE_methyltr"/>
    <property type="match status" value="1"/>
</dbReference>
<dbReference type="PANTHER" id="PTHR43591:SF24">
    <property type="entry name" value="2-METHOXY-6-POLYPRENYL-1,4-BENZOQUINOL METHYLASE, MITOCHONDRIAL"/>
    <property type="match status" value="1"/>
</dbReference>
<dbReference type="UniPathway" id="UPA00079">
    <property type="reaction ID" value="UER00169"/>
</dbReference>
<evidence type="ECO:0000256" key="4">
    <source>
        <dbReference type="ARBA" id="ARBA00022691"/>
    </source>
</evidence>
<dbReference type="RefSeq" id="WP_104724653.1">
    <property type="nucleotide sequence ID" value="NZ_FZNE01000004.1"/>
</dbReference>
<comment type="caution">
    <text evidence="6">The sequence shown here is derived from an EMBL/GenBank/DDBJ whole genome shotgun (WGS) entry which is preliminary data.</text>
</comment>
<keyword evidence="1 5" id="KW-0474">Menaquinone biosynthesis</keyword>
<dbReference type="PANTHER" id="PTHR43591">
    <property type="entry name" value="METHYLTRANSFERASE"/>
    <property type="match status" value="1"/>
</dbReference>
<evidence type="ECO:0000256" key="2">
    <source>
        <dbReference type="ARBA" id="ARBA00022603"/>
    </source>
</evidence>
<gene>
    <name evidence="5" type="primary">menG</name>
    <name evidence="6" type="ORF">CQA62_04030</name>
</gene>
<dbReference type="GO" id="GO:0009234">
    <property type="term" value="P:menaquinone biosynthetic process"/>
    <property type="evidence" value="ECO:0007669"/>
    <property type="project" value="UniProtKB-UniRule"/>
</dbReference>
<accession>A0A3D8IWL9</accession>
<dbReference type="UniPathway" id="UPA00232"/>
<dbReference type="EC" id="2.1.1.163" evidence="5"/>
<evidence type="ECO:0000313" key="6">
    <source>
        <dbReference type="EMBL" id="RDU69014.1"/>
    </source>
</evidence>
<evidence type="ECO:0000256" key="3">
    <source>
        <dbReference type="ARBA" id="ARBA00022679"/>
    </source>
</evidence>
<dbReference type="InterPro" id="IPR004033">
    <property type="entry name" value="UbiE/COQ5_MeTrFase"/>
</dbReference>
<dbReference type="GO" id="GO:0032259">
    <property type="term" value="P:methylation"/>
    <property type="evidence" value="ECO:0007669"/>
    <property type="project" value="UniProtKB-KW"/>
</dbReference>
<dbReference type="PROSITE" id="PS51608">
    <property type="entry name" value="SAM_MT_UBIE"/>
    <property type="match status" value="1"/>
</dbReference>
<dbReference type="GO" id="GO:0008425">
    <property type="term" value="F:2-methoxy-6-polyprenyl-1,4-benzoquinol methyltransferase activity"/>
    <property type="evidence" value="ECO:0007669"/>
    <property type="project" value="TreeGrafter"/>
</dbReference>
<comment type="similarity">
    <text evidence="5">Belongs to the class I-like SAM-binding methyltransferase superfamily. MenG/UbiE family.</text>
</comment>
<proteinExistence type="inferred from homology"/>
<dbReference type="Proteomes" id="UP000257067">
    <property type="component" value="Unassembled WGS sequence"/>
</dbReference>
<dbReference type="PROSITE" id="PS01183">
    <property type="entry name" value="UBIE_1"/>
    <property type="match status" value="1"/>
</dbReference>
<sequence>MDRQKQIVEMFDDIAPSYDLANRVLSFGVDVKWRKEGCIKTLERMGKSNGLKVADLACGTGDMLIHWQKYLQEDCELLGIDPSSAMLEVAKKKVYNASFIQAQAQEIPLENESVDIVSIAYGLRNVCGYQEALKEFHRILKKGGVLLILEFTHNPSPTLLQKGAKFYTQKILPLIGGLISKNLKAYQYLPHSIEAFASTQELKDELSKVGFSNVWSKSYSAKLSTLFLATKE</sequence>
<dbReference type="GO" id="GO:0043770">
    <property type="term" value="F:demethylmenaquinone methyltransferase activity"/>
    <property type="evidence" value="ECO:0007669"/>
    <property type="project" value="UniProtKB-UniRule"/>
</dbReference>
<comment type="catalytic activity">
    <reaction evidence="5">
        <text>a 2-demethylmenaquinol + S-adenosyl-L-methionine = a menaquinol + S-adenosyl-L-homocysteine + H(+)</text>
        <dbReference type="Rhea" id="RHEA:42640"/>
        <dbReference type="Rhea" id="RHEA-COMP:9539"/>
        <dbReference type="Rhea" id="RHEA-COMP:9563"/>
        <dbReference type="ChEBI" id="CHEBI:15378"/>
        <dbReference type="ChEBI" id="CHEBI:18151"/>
        <dbReference type="ChEBI" id="CHEBI:55437"/>
        <dbReference type="ChEBI" id="CHEBI:57856"/>
        <dbReference type="ChEBI" id="CHEBI:59789"/>
        <dbReference type="EC" id="2.1.1.163"/>
    </reaction>
</comment>
<dbReference type="AlphaFoldDB" id="A0A3D8IWL9"/>
<organism evidence="6 7">
    <name type="scientific">Helicobacter cholecystus</name>
    <dbReference type="NCBI Taxonomy" id="45498"/>
    <lineage>
        <taxon>Bacteria</taxon>
        <taxon>Pseudomonadati</taxon>
        <taxon>Campylobacterota</taxon>
        <taxon>Epsilonproteobacteria</taxon>
        <taxon>Campylobacterales</taxon>
        <taxon>Helicobacteraceae</taxon>
        <taxon>Helicobacter</taxon>
    </lineage>
</organism>
<keyword evidence="4 5" id="KW-0949">S-adenosyl-L-methionine</keyword>
<keyword evidence="3 5" id="KW-0808">Transferase</keyword>
<keyword evidence="2 5" id="KW-0489">Methyltransferase</keyword>
<evidence type="ECO:0000313" key="7">
    <source>
        <dbReference type="Proteomes" id="UP000257067"/>
    </source>
</evidence>
<feature type="binding site" evidence="5">
    <location>
        <position position="60"/>
    </location>
    <ligand>
        <name>S-adenosyl-L-methionine</name>
        <dbReference type="ChEBI" id="CHEBI:59789"/>
    </ligand>
</feature>
<evidence type="ECO:0000256" key="5">
    <source>
        <dbReference type="HAMAP-Rule" id="MF_01813"/>
    </source>
</evidence>
<protein>
    <recommendedName>
        <fullName evidence="5">Demethylmenaquinone methyltransferase</fullName>
        <ecNumber evidence="5">2.1.1.163</ecNumber>
    </recommendedName>
</protein>
<dbReference type="InterPro" id="IPR029063">
    <property type="entry name" value="SAM-dependent_MTases_sf"/>
</dbReference>
<keyword evidence="7" id="KW-1185">Reference proteome</keyword>
<dbReference type="NCBIfam" id="NF001244">
    <property type="entry name" value="PRK00216.1-5"/>
    <property type="match status" value="1"/>
</dbReference>
<comment type="pathway">
    <text evidence="5">Quinol/quinone metabolism; menaquinone biosynthesis; menaquinol from 1,4-dihydroxy-2-naphthoate: step 2/2.</text>
</comment>
<reference evidence="6 7" key="1">
    <citation type="submission" date="2018-04" db="EMBL/GenBank/DDBJ databases">
        <title>Novel Campyloabacter and Helicobacter Species and Strains.</title>
        <authorList>
            <person name="Mannion A.J."/>
            <person name="Shen Z."/>
            <person name="Fox J.G."/>
        </authorList>
    </citation>
    <scope>NUCLEOTIDE SEQUENCE [LARGE SCALE GENOMIC DNA]</scope>
    <source>
        <strain evidence="6 7">ATCC 700242</strain>
    </source>
</reference>
<comment type="caution">
    <text evidence="5">Lacks conserved residue(s) required for the propagation of feature annotation.</text>
</comment>
<name>A0A3D8IWL9_9HELI</name>
<dbReference type="OrthoDB" id="9808140at2"/>
<dbReference type="Gene3D" id="3.40.50.150">
    <property type="entry name" value="Vaccinia Virus protein VP39"/>
    <property type="match status" value="1"/>
</dbReference>
<evidence type="ECO:0000256" key="1">
    <source>
        <dbReference type="ARBA" id="ARBA00022428"/>
    </source>
</evidence>
<dbReference type="InterPro" id="IPR023576">
    <property type="entry name" value="UbiE/COQ5_MeTrFase_CS"/>
</dbReference>
<dbReference type="CDD" id="cd02440">
    <property type="entry name" value="AdoMet_MTases"/>
    <property type="match status" value="1"/>
</dbReference>